<reference evidence="3" key="1">
    <citation type="submission" date="2018-05" db="EMBL/GenBank/DDBJ databases">
        <authorList>
            <person name="Du Z."/>
            <person name="Wang X."/>
        </authorList>
    </citation>
    <scope>NUCLEOTIDE SEQUENCE [LARGE SCALE GENOMIC DNA]</scope>
    <source>
        <strain evidence="3">WDS4C29</strain>
    </source>
</reference>
<evidence type="ECO:0000313" key="2">
    <source>
        <dbReference type="EMBL" id="PWG17499.1"/>
    </source>
</evidence>
<organism evidence="2 3">
    <name type="scientific">Salibaculum griseiflavum</name>
    <dbReference type="NCBI Taxonomy" id="1914409"/>
    <lineage>
        <taxon>Bacteria</taxon>
        <taxon>Pseudomonadati</taxon>
        <taxon>Pseudomonadota</taxon>
        <taxon>Alphaproteobacteria</taxon>
        <taxon>Rhodobacterales</taxon>
        <taxon>Roseobacteraceae</taxon>
        <taxon>Salibaculum</taxon>
    </lineage>
</organism>
<protein>
    <recommendedName>
        <fullName evidence="1">DUF4329 domain-containing protein</fullName>
    </recommendedName>
</protein>
<dbReference type="EMBL" id="QETF01000005">
    <property type="protein sequence ID" value="PWG17499.1"/>
    <property type="molecule type" value="Genomic_DNA"/>
</dbReference>
<evidence type="ECO:0000313" key="3">
    <source>
        <dbReference type="Proteomes" id="UP000245293"/>
    </source>
</evidence>
<proteinExistence type="predicted"/>
<keyword evidence="3" id="KW-1185">Reference proteome</keyword>
<dbReference type="OrthoDB" id="7850904at2"/>
<gene>
    <name evidence="2" type="ORF">DFK10_06995</name>
</gene>
<sequence length="209" mass="22657">MACYDRMSPRLDRLMRRPIAFLALLVLTACAMPAQRPASYGTSPAVPLAASEIPQDAQAAAFARAFLDAIQPRSIALRRELCGFFYVDPDGDLAATTPRVGSFSGCDMEVPEPGSGVFASYHTHSAFAAGYDNEVPSAQDLASDFQLGLDGYVSTPGGRLWHVDYGTRRVRQVCGLGCVFMDPGFRPVDEAGIRTSYSIEDLTRRMAAY</sequence>
<dbReference type="InterPro" id="IPR025479">
    <property type="entry name" value="DUF4329"/>
</dbReference>
<accession>A0A2V1P4T9</accession>
<dbReference type="Proteomes" id="UP000245293">
    <property type="component" value="Unassembled WGS sequence"/>
</dbReference>
<dbReference type="Pfam" id="PF14220">
    <property type="entry name" value="DUF4329"/>
    <property type="match status" value="1"/>
</dbReference>
<feature type="domain" description="DUF4329" evidence="1">
    <location>
        <begin position="61"/>
        <end position="175"/>
    </location>
</feature>
<dbReference type="PROSITE" id="PS51257">
    <property type="entry name" value="PROKAR_LIPOPROTEIN"/>
    <property type="match status" value="1"/>
</dbReference>
<name>A0A2V1P4T9_9RHOB</name>
<comment type="caution">
    <text evidence="2">The sequence shown here is derived from an EMBL/GenBank/DDBJ whole genome shotgun (WGS) entry which is preliminary data.</text>
</comment>
<evidence type="ECO:0000259" key="1">
    <source>
        <dbReference type="Pfam" id="PF14220"/>
    </source>
</evidence>
<dbReference type="AlphaFoldDB" id="A0A2V1P4T9"/>